<sequence>MIGSQWNKWDLHIHSPLTWLANSYTPDDIEDYVRTLGAHQLSLIAVTNYFYFRQNELEIVREEIARQGLAITVLANVEFRLDQQNRDDQFINVHILFSEKLSTERINEILSHLPIRLTDGEGKNIYCYEKSVGDSGHGVDTITVALSELTSHLNSALRPFQDFLIAVCPNGYGGYRPGATGRSAAAATEIDRQGQIIFGGVADREFYLRTDRYLGATIKPVFLCSDAHSMAQIGGRYTWVKALPTFEGLRQALLEPESRLRIGDDWLAARTPKAHFSKIEVEGSIFDGQEIRFRQLTIPLSQDMVAIIGGRGTGKSLLLDALRSRFAGAAARGSEQRAVNVQNLCVELDKANGEKVRFDTYSEGYEYLHVSQGEIKKLCQEPSLISDEIKKTLRLSSHHEAGSTGELLNENLSAWRAWREFLTFKNERNEPINTRAFQEALARTAREKIDVLTSTRNREMIAQFRANSGQQATLTQARKHATGLQTTIDTTVRDLITKIDAINAAVDDGMVIPYPDLSLLAAVVETKLASIDEQTARLAEDNRRIIASFQEQGLGQDIPGLLEKVQAYQLQADRAEEHLSTIDARETQYQQELLQRSELATAFIDTLLARQAVIDTAYASLATRPHLTDDQQALIRDILTDIRIYGRPHFDVAAFYNGMLDHMNRGRFRASAEQTSVERLRDVFRVQTIADLHALLSNAPVIALPECPDRKLSIEEFLWRSEYFNSQGPYALLNFLFSPEHIQQYLSVRAEFEYKGKTVEKLSAGQRGTFYVCLKLATDAFGSPFVFDQPEDDLDNDFIMHNLVPLFRKIKQYRQVIIVTHNANLVVNCDAEQVIIATNDEEVISYRAGALEYGDHDAPNSMRRAICDVLEGGRHAFEAREQKYGMLWLNPL</sequence>
<dbReference type="PANTHER" id="PTHR32182">
    <property type="entry name" value="DNA REPLICATION AND REPAIR PROTEIN RECF"/>
    <property type="match status" value="1"/>
</dbReference>
<dbReference type="NCBIfam" id="NF045780">
    <property type="entry name" value="TrlF_fam_ATP"/>
    <property type="match status" value="1"/>
</dbReference>
<dbReference type="EMBL" id="WABS01000033">
    <property type="protein sequence ID" value="MBI0555959.1"/>
    <property type="molecule type" value="Genomic_DNA"/>
</dbReference>
<name>A0ABS0S2D6_PECPM</name>
<protein>
    <submittedName>
        <fullName evidence="1">DNA repair protein</fullName>
    </submittedName>
</protein>
<dbReference type="PANTHER" id="PTHR32182:SF22">
    <property type="entry name" value="ATP-DEPENDENT ENDONUCLEASE, OLD FAMILY-RELATED"/>
    <property type="match status" value="1"/>
</dbReference>
<keyword evidence="2" id="KW-1185">Reference proteome</keyword>
<reference evidence="2" key="1">
    <citation type="submission" date="2023-07" db="EMBL/GenBank/DDBJ databases">
        <title>Identification of Pectobacterium versatile causing blackleg of potato from New York State with a whole genome sequencing approach.</title>
        <authorList>
            <person name="Ma X."/>
            <person name="Swingle B."/>
        </authorList>
    </citation>
    <scope>NUCLEOTIDE SEQUENCE [LARGE SCALE GENOMIC DNA]</scope>
    <source>
        <strain evidence="2">NY1588A</strain>
    </source>
</reference>
<dbReference type="SUPFAM" id="SSF89550">
    <property type="entry name" value="PHP domain-like"/>
    <property type="match status" value="1"/>
</dbReference>
<accession>A0ABS0S2D6</accession>
<proteinExistence type="predicted"/>
<dbReference type="InterPro" id="IPR016195">
    <property type="entry name" value="Pol/histidinol_Pase-like"/>
</dbReference>
<dbReference type="SUPFAM" id="SSF52540">
    <property type="entry name" value="P-loop containing nucleoside triphosphate hydrolases"/>
    <property type="match status" value="1"/>
</dbReference>
<dbReference type="InterPro" id="IPR054787">
    <property type="entry name" value="TrlF_ATPase"/>
</dbReference>
<comment type="caution">
    <text evidence="1">The sequence shown here is derived from an EMBL/GenBank/DDBJ whole genome shotgun (WGS) entry which is preliminary data.</text>
</comment>
<dbReference type="Proteomes" id="UP001194579">
    <property type="component" value="Unassembled WGS sequence"/>
</dbReference>
<dbReference type="GeneID" id="90762279"/>
<organism evidence="1 2">
    <name type="scientific">Pectobacterium parmentieri</name>
    <dbReference type="NCBI Taxonomy" id="1905730"/>
    <lineage>
        <taxon>Bacteria</taxon>
        <taxon>Pseudomonadati</taxon>
        <taxon>Pseudomonadota</taxon>
        <taxon>Gammaproteobacteria</taxon>
        <taxon>Enterobacterales</taxon>
        <taxon>Pectobacteriaceae</taxon>
        <taxon>Pectobacterium</taxon>
    </lineage>
</organism>
<evidence type="ECO:0000313" key="2">
    <source>
        <dbReference type="Proteomes" id="UP001194579"/>
    </source>
</evidence>
<evidence type="ECO:0000313" key="1">
    <source>
        <dbReference type="EMBL" id="MBI0555959.1"/>
    </source>
</evidence>
<gene>
    <name evidence="1" type="ORF">F6Q06_15915</name>
</gene>
<dbReference type="Gene3D" id="3.20.20.140">
    <property type="entry name" value="Metal-dependent hydrolases"/>
    <property type="match status" value="1"/>
</dbReference>
<dbReference type="Gene3D" id="3.40.50.300">
    <property type="entry name" value="P-loop containing nucleotide triphosphate hydrolases"/>
    <property type="match status" value="2"/>
</dbReference>
<dbReference type="RefSeq" id="WP_043988906.1">
    <property type="nucleotide sequence ID" value="NZ_JAWQQF010000005.1"/>
</dbReference>
<dbReference type="InterPro" id="IPR027417">
    <property type="entry name" value="P-loop_NTPase"/>
</dbReference>